<keyword evidence="1 11" id="KW-0479">Metal-binding</keyword>
<dbReference type="SMART" id="SM00382">
    <property type="entry name" value="AAA"/>
    <property type="match status" value="1"/>
</dbReference>
<evidence type="ECO:0000256" key="3">
    <source>
        <dbReference type="ARBA" id="ARBA00022763"/>
    </source>
</evidence>
<evidence type="ECO:0000256" key="2">
    <source>
        <dbReference type="ARBA" id="ARBA00022741"/>
    </source>
</evidence>
<feature type="compositionally biased region" description="Low complexity" evidence="14">
    <location>
        <begin position="84"/>
        <end position="107"/>
    </location>
</feature>
<comment type="similarity">
    <text evidence="11 13">Belongs to the RecA family. RadA subfamily.</text>
</comment>
<feature type="region of interest" description="Disordered" evidence="14">
    <location>
        <begin position="55"/>
        <end position="124"/>
    </location>
</feature>
<gene>
    <name evidence="11" type="primary">radA</name>
    <name evidence="16" type="ORF">AEAE_0928</name>
</gene>
<evidence type="ECO:0000256" key="11">
    <source>
        <dbReference type="HAMAP-Rule" id="MF_01498"/>
    </source>
</evidence>
<dbReference type="InterPro" id="IPR020588">
    <property type="entry name" value="RecA_ATP-bd"/>
</dbReference>
<accession>A0A261FBA8</accession>
<evidence type="ECO:0000256" key="13">
    <source>
        <dbReference type="RuleBase" id="RU003555"/>
    </source>
</evidence>
<comment type="domain">
    <text evidence="11">The middle region has homology to RecA with ATPase motifs including the RadA KNRFG motif, while the C-terminus is homologous to Lon protease.</text>
</comment>
<dbReference type="RefSeq" id="WP_244569620.1">
    <property type="nucleotide sequence ID" value="NZ_MWWU01000002.1"/>
</dbReference>
<dbReference type="Pfam" id="PF18073">
    <property type="entry name" value="Zn_ribbon_LapB"/>
    <property type="match status" value="1"/>
</dbReference>
<dbReference type="GO" id="GO:0008270">
    <property type="term" value="F:zinc ion binding"/>
    <property type="evidence" value="ECO:0007669"/>
    <property type="project" value="UniProtKB-KW"/>
</dbReference>
<protein>
    <recommendedName>
        <fullName evidence="11 12">DNA repair protein RadA</fullName>
    </recommendedName>
</protein>
<evidence type="ECO:0000256" key="5">
    <source>
        <dbReference type="ARBA" id="ARBA00022801"/>
    </source>
</evidence>
<dbReference type="InterPro" id="IPR020568">
    <property type="entry name" value="Ribosomal_Su5_D2-typ_SF"/>
</dbReference>
<feature type="compositionally biased region" description="Basic and acidic residues" evidence="14">
    <location>
        <begin position="109"/>
        <end position="124"/>
    </location>
</feature>
<keyword evidence="4 13" id="KW-0863">Zinc-finger</keyword>
<evidence type="ECO:0000313" key="16">
    <source>
        <dbReference type="EMBL" id="OZG56440.1"/>
    </source>
</evidence>
<dbReference type="GO" id="GO:0005524">
    <property type="term" value="F:ATP binding"/>
    <property type="evidence" value="ECO:0007669"/>
    <property type="project" value="UniProtKB-UniRule"/>
</dbReference>
<evidence type="ECO:0000256" key="4">
    <source>
        <dbReference type="ARBA" id="ARBA00022771"/>
    </source>
</evidence>
<dbReference type="InterPro" id="IPR041166">
    <property type="entry name" value="Rubredoxin_2"/>
</dbReference>
<keyword evidence="17" id="KW-1185">Reference proteome</keyword>
<proteinExistence type="inferred from homology"/>
<evidence type="ECO:0000256" key="12">
    <source>
        <dbReference type="NCBIfam" id="TIGR00416"/>
    </source>
</evidence>
<dbReference type="Pfam" id="PF13481">
    <property type="entry name" value="AAA_25"/>
    <property type="match status" value="1"/>
</dbReference>
<dbReference type="PROSITE" id="PS50162">
    <property type="entry name" value="RECA_2"/>
    <property type="match status" value="1"/>
</dbReference>
<evidence type="ECO:0000256" key="6">
    <source>
        <dbReference type="ARBA" id="ARBA00022833"/>
    </source>
</evidence>
<dbReference type="PRINTS" id="PR00830">
    <property type="entry name" value="ENDOLAPTASE"/>
</dbReference>
<evidence type="ECO:0000313" key="17">
    <source>
        <dbReference type="Proteomes" id="UP000228976"/>
    </source>
</evidence>
<dbReference type="GO" id="GO:0004252">
    <property type="term" value="F:serine-type endopeptidase activity"/>
    <property type="evidence" value="ECO:0007669"/>
    <property type="project" value="InterPro"/>
</dbReference>
<evidence type="ECO:0000259" key="15">
    <source>
        <dbReference type="PROSITE" id="PS50162"/>
    </source>
</evidence>
<dbReference type="InterPro" id="IPR003593">
    <property type="entry name" value="AAA+_ATPase"/>
</dbReference>
<feature type="domain" description="RecA family profile 1" evidence="15">
    <location>
        <begin position="162"/>
        <end position="311"/>
    </location>
</feature>
<feature type="region of interest" description="Lon-protease-like" evidence="11">
    <location>
        <begin position="447"/>
        <end position="620"/>
    </location>
</feature>
<keyword evidence="3 11" id="KW-0227">DNA damage</keyword>
<organism evidence="16 17">
    <name type="scientific">Aeriscardovia aeriphila</name>
    <dbReference type="NCBI Taxonomy" id="218139"/>
    <lineage>
        <taxon>Bacteria</taxon>
        <taxon>Bacillati</taxon>
        <taxon>Actinomycetota</taxon>
        <taxon>Actinomycetes</taxon>
        <taxon>Bifidobacteriales</taxon>
        <taxon>Bifidobacteriaceae</taxon>
        <taxon>Aeriscardovia</taxon>
    </lineage>
</organism>
<reference evidence="16 17" key="1">
    <citation type="journal article" date="2017" name="BMC Genomics">
        <title>Comparative genomic and phylogenomic analyses of the Bifidobacteriaceae family.</title>
        <authorList>
            <person name="Lugli G.A."/>
            <person name="Milani C."/>
            <person name="Turroni F."/>
            <person name="Duranti S."/>
            <person name="Mancabelli L."/>
            <person name="Mangifesta M."/>
            <person name="Ferrario C."/>
            <person name="Modesto M."/>
            <person name="Mattarelli P."/>
            <person name="Jiri K."/>
            <person name="van Sinderen D."/>
            <person name="Ventura M."/>
        </authorList>
    </citation>
    <scope>NUCLEOTIDE SEQUENCE [LARGE SCALE GENOMIC DNA]</scope>
    <source>
        <strain evidence="16 17">LMG 21773</strain>
    </source>
</reference>
<dbReference type="EMBL" id="MWWU01000002">
    <property type="protein sequence ID" value="OZG56440.1"/>
    <property type="molecule type" value="Genomic_DNA"/>
</dbReference>
<dbReference type="Pfam" id="PF05362">
    <property type="entry name" value="Lon_C"/>
    <property type="match status" value="1"/>
</dbReference>
<evidence type="ECO:0000256" key="8">
    <source>
        <dbReference type="ARBA" id="ARBA00023016"/>
    </source>
</evidence>
<feature type="binding site" evidence="11">
    <location>
        <begin position="191"/>
        <end position="198"/>
    </location>
    <ligand>
        <name>ATP</name>
        <dbReference type="ChEBI" id="CHEBI:30616"/>
    </ligand>
</feature>
<dbReference type="PANTHER" id="PTHR32472">
    <property type="entry name" value="DNA REPAIR PROTEIN RADA"/>
    <property type="match status" value="1"/>
</dbReference>
<dbReference type="GO" id="GO:0004176">
    <property type="term" value="F:ATP-dependent peptidase activity"/>
    <property type="evidence" value="ECO:0007669"/>
    <property type="project" value="InterPro"/>
</dbReference>
<comment type="caution">
    <text evidence="16">The sequence shown here is derived from an EMBL/GenBank/DDBJ whole genome shotgun (WGS) entry which is preliminary data.</text>
</comment>
<dbReference type="PANTHER" id="PTHR32472:SF10">
    <property type="entry name" value="DNA REPAIR PROTEIN RADA-LIKE PROTEIN"/>
    <property type="match status" value="1"/>
</dbReference>
<dbReference type="InterPro" id="IPR004504">
    <property type="entry name" value="DNA_repair_RadA"/>
</dbReference>
<evidence type="ECO:0000256" key="1">
    <source>
        <dbReference type="ARBA" id="ARBA00022723"/>
    </source>
</evidence>
<dbReference type="Gene3D" id="3.30.230.10">
    <property type="match status" value="1"/>
</dbReference>
<keyword evidence="9 11" id="KW-0238">DNA-binding</keyword>
<keyword evidence="2 11" id="KW-0547">Nucleotide-binding</keyword>
<comment type="function">
    <text evidence="11">Plays a role in repairing double-strand DNA breaks, probably involving stabilizing or processing branched DNA or blocked replication forks.</text>
</comment>
<name>A0A261FBA8_9BIFI</name>
<keyword evidence="7 11" id="KW-0067">ATP-binding</keyword>
<dbReference type="GO" id="GO:0006508">
    <property type="term" value="P:proteolysis"/>
    <property type="evidence" value="ECO:0007669"/>
    <property type="project" value="InterPro"/>
</dbReference>
<evidence type="ECO:0000256" key="10">
    <source>
        <dbReference type="ARBA" id="ARBA00023204"/>
    </source>
</evidence>
<feature type="compositionally biased region" description="Low complexity" evidence="14">
    <location>
        <begin position="559"/>
        <end position="576"/>
    </location>
</feature>
<dbReference type="GO" id="GO:0005829">
    <property type="term" value="C:cytosol"/>
    <property type="evidence" value="ECO:0007669"/>
    <property type="project" value="TreeGrafter"/>
</dbReference>
<dbReference type="InterPro" id="IPR014721">
    <property type="entry name" value="Ribsml_uS5_D2-typ_fold_subgr"/>
</dbReference>
<dbReference type="GO" id="GO:0003684">
    <property type="term" value="F:damaged DNA binding"/>
    <property type="evidence" value="ECO:0007669"/>
    <property type="project" value="InterPro"/>
</dbReference>
<dbReference type="AlphaFoldDB" id="A0A261FBA8"/>
<sequence length="620" mass="66394">MAKVSRTYLCSECGWSGGQWYGRCPSCGQFNTISEYHEPKLPKVLTSRRSRESAVEAAISRASHGPRNDVWANGKPIVREADTRSGSSSSSRTRSTSSLARGTSALSDRAQREGQYDENGFDRAPFDREAFTAQGQTGGLSEFGLENMSDAVPVTQGGVDKQEPRLHTGFSEFDRVLGGGIVPGEVALIAGEPGIGKSTLLLSTAGNIANANLTVLYISGEESLGQIRLRARRIGAMSDNLLLASTTDLGTALMLMEKYRPALAIIDSVQTITSEESDGISGGTSQVREVTRGVIEVSKALNIPSFVVGHVTKDGNIAGPRTLEHLVDVVCQFEGDTRTALRLLRAVKNRFGPTDEVGCFDMVDEGIEQVTDPSGLFISSDDQLTDGTCITFTMDGHRSMPIEIQALTTASVLPSPRRATNGVDANRIAMLVAVLYKHARIGLLNKDLYISTIAGAQAREPSCDLAICMALASAQSGVAIVRTTACFGEVSLTGEIRAVPRLEQRLDEAQRLGFTQALIPVHQKLRNPGRYTRLQLVRVSSVRDAVHKLSLRAARQKADFSGDSGESGESAQGANARSTRAHSAGARPFTKASTSATEPDQWASREFSPNATPDFGGRAE</sequence>
<dbReference type="SUPFAM" id="SSF54211">
    <property type="entry name" value="Ribosomal protein S5 domain 2-like"/>
    <property type="match status" value="1"/>
</dbReference>
<keyword evidence="5" id="KW-0378">Hydrolase</keyword>
<evidence type="ECO:0000256" key="14">
    <source>
        <dbReference type="SAM" id="MobiDB-lite"/>
    </source>
</evidence>
<keyword evidence="8 11" id="KW-0346">Stress response</keyword>
<feature type="region of interest" description="Disordered" evidence="14">
    <location>
        <begin position="557"/>
        <end position="620"/>
    </location>
</feature>
<dbReference type="Gene3D" id="3.40.50.300">
    <property type="entry name" value="P-loop containing nucleotide triphosphate hydrolases"/>
    <property type="match status" value="1"/>
</dbReference>
<dbReference type="GO" id="GO:0000725">
    <property type="term" value="P:recombinational repair"/>
    <property type="evidence" value="ECO:0007669"/>
    <property type="project" value="UniProtKB-UniRule"/>
</dbReference>
<keyword evidence="6 13" id="KW-0862">Zinc</keyword>
<comment type="function">
    <text evidence="13">DNA-dependent ATPase involved in processing of recombination intermediates, plays a role in repairing DNA breaks. Stimulates the branch migration of RecA-mediated strand transfer reactions, allowing the 3' invading strand to extend heteroduplex DNA faster. Binds ssDNA in the presence of ADP but not other nucleotides, has ATPase activity that is stimulated by ssDNA and various branched DNA structures, but inhibited by SSB. Does not have RecA's homology-searching function.</text>
</comment>
<evidence type="ECO:0000256" key="7">
    <source>
        <dbReference type="ARBA" id="ARBA00022840"/>
    </source>
</evidence>
<evidence type="ECO:0000256" key="9">
    <source>
        <dbReference type="ARBA" id="ARBA00023125"/>
    </source>
</evidence>
<dbReference type="GO" id="GO:0140664">
    <property type="term" value="F:ATP-dependent DNA damage sensor activity"/>
    <property type="evidence" value="ECO:0007669"/>
    <property type="project" value="InterPro"/>
</dbReference>
<dbReference type="InterPro" id="IPR008269">
    <property type="entry name" value="Lon_proteolytic"/>
</dbReference>
<dbReference type="FunFam" id="3.40.50.300:FF:000050">
    <property type="entry name" value="DNA repair protein RadA"/>
    <property type="match status" value="1"/>
</dbReference>
<dbReference type="SUPFAM" id="SSF52540">
    <property type="entry name" value="P-loop containing nucleoside triphosphate hydrolases"/>
    <property type="match status" value="1"/>
</dbReference>
<feature type="short sequence motif" description="RadA KNRFG motif" evidence="11">
    <location>
        <begin position="348"/>
        <end position="352"/>
    </location>
</feature>
<dbReference type="HAMAP" id="MF_01498">
    <property type="entry name" value="RadA_bact"/>
    <property type="match status" value="1"/>
</dbReference>
<keyword evidence="10 11" id="KW-0234">DNA repair</keyword>
<dbReference type="Proteomes" id="UP000228976">
    <property type="component" value="Unassembled WGS sequence"/>
</dbReference>
<dbReference type="NCBIfam" id="TIGR00416">
    <property type="entry name" value="sms"/>
    <property type="match status" value="1"/>
</dbReference>
<dbReference type="InterPro" id="IPR027417">
    <property type="entry name" value="P-loop_NTPase"/>
</dbReference>